<reference evidence="3" key="2">
    <citation type="submission" date="2015-01" db="EMBL/GenBank/DDBJ databases">
        <title>Evolutionary Origins and Diversification of the Mycorrhizal Mutualists.</title>
        <authorList>
            <consortium name="DOE Joint Genome Institute"/>
            <consortium name="Mycorrhizal Genomics Consortium"/>
            <person name="Kohler A."/>
            <person name="Kuo A."/>
            <person name="Nagy L.G."/>
            <person name="Floudas D."/>
            <person name="Copeland A."/>
            <person name="Barry K.W."/>
            <person name="Cichocki N."/>
            <person name="Veneault-Fourrey C."/>
            <person name="LaButti K."/>
            <person name="Lindquist E.A."/>
            <person name="Lipzen A."/>
            <person name="Lundell T."/>
            <person name="Morin E."/>
            <person name="Murat C."/>
            <person name="Riley R."/>
            <person name="Ohm R."/>
            <person name="Sun H."/>
            <person name="Tunlid A."/>
            <person name="Henrissat B."/>
            <person name="Grigoriev I.V."/>
            <person name="Hibbett D.S."/>
            <person name="Martin F."/>
        </authorList>
    </citation>
    <scope>NUCLEOTIDE SEQUENCE [LARGE SCALE GENOMIC DNA]</scope>
    <source>
        <strain evidence="3">MUT 4182</strain>
    </source>
</reference>
<evidence type="ECO:0000256" key="1">
    <source>
        <dbReference type="SAM" id="MobiDB-lite"/>
    </source>
</evidence>
<dbReference type="EMBL" id="KN823180">
    <property type="protein sequence ID" value="KIO20290.1"/>
    <property type="molecule type" value="Genomic_DNA"/>
</dbReference>
<dbReference type="AlphaFoldDB" id="A0A0C3PYF6"/>
<reference evidence="2 3" key="1">
    <citation type="submission" date="2014-04" db="EMBL/GenBank/DDBJ databases">
        <authorList>
            <consortium name="DOE Joint Genome Institute"/>
            <person name="Kuo A."/>
            <person name="Girlanda M."/>
            <person name="Perotto S."/>
            <person name="Kohler A."/>
            <person name="Nagy L.G."/>
            <person name="Floudas D."/>
            <person name="Copeland A."/>
            <person name="Barry K.W."/>
            <person name="Cichocki N."/>
            <person name="Veneault-Fourrey C."/>
            <person name="LaButti K."/>
            <person name="Lindquist E.A."/>
            <person name="Lipzen A."/>
            <person name="Lundell T."/>
            <person name="Morin E."/>
            <person name="Murat C."/>
            <person name="Sun H."/>
            <person name="Tunlid A."/>
            <person name="Henrissat B."/>
            <person name="Grigoriev I.V."/>
            <person name="Hibbett D.S."/>
            <person name="Martin F."/>
            <person name="Nordberg H.P."/>
            <person name="Cantor M.N."/>
            <person name="Hua S.X."/>
        </authorList>
    </citation>
    <scope>NUCLEOTIDE SEQUENCE [LARGE SCALE GENOMIC DNA]</scope>
    <source>
        <strain evidence="2 3">MUT 4182</strain>
    </source>
</reference>
<dbReference type="STRING" id="1051891.A0A0C3PYF6"/>
<sequence length="315" mass="34668">MASGKSKKGPSERHLERKRARGIDIDIAPPEASDPPPTEETPEIQEPNPPVQAITAPQVVQSYAVVTVLPAVTVLPTVPPPFIHDPGNGPRVLDVSSFLHSPYADPVCTTDPRCYDLSAIEVYPILHRLLPPDVALIVYYNVTRQVGRICPACRRIYRVGDELQPHLLDGKDRQHEGPQTSREQMISGLCSWMCFAIATYKYPGSLASWGKTADEMDDSVIDYLNGTGDPNVTDDEGLGQLLRMTRCEDLGILDFRELMLAYLEGRSPVDPWGSNSFVYQSQTPVLYQIVDPFPAQGSSDVSASLEPAVSEILQQ</sequence>
<accession>A0A0C3PYF6</accession>
<evidence type="ECO:0000313" key="2">
    <source>
        <dbReference type="EMBL" id="KIO20290.1"/>
    </source>
</evidence>
<organism evidence="2 3">
    <name type="scientific">Tulasnella calospora MUT 4182</name>
    <dbReference type="NCBI Taxonomy" id="1051891"/>
    <lineage>
        <taxon>Eukaryota</taxon>
        <taxon>Fungi</taxon>
        <taxon>Dikarya</taxon>
        <taxon>Basidiomycota</taxon>
        <taxon>Agaricomycotina</taxon>
        <taxon>Agaricomycetes</taxon>
        <taxon>Cantharellales</taxon>
        <taxon>Tulasnellaceae</taxon>
        <taxon>Tulasnella</taxon>
    </lineage>
</organism>
<protein>
    <submittedName>
        <fullName evidence="2">Uncharacterized protein</fullName>
    </submittedName>
</protein>
<keyword evidence="3" id="KW-1185">Reference proteome</keyword>
<gene>
    <name evidence="2" type="ORF">M407DRAFT_138442</name>
</gene>
<evidence type="ECO:0000313" key="3">
    <source>
        <dbReference type="Proteomes" id="UP000054248"/>
    </source>
</evidence>
<dbReference type="Proteomes" id="UP000054248">
    <property type="component" value="Unassembled WGS sequence"/>
</dbReference>
<dbReference type="HOGENOM" id="CLU_883374_0_0_1"/>
<name>A0A0C3PYF6_9AGAM</name>
<feature type="region of interest" description="Disordered" evidence="1">
    <location>
        <begin position="1"/>
        <end position="49"/>
    </location>
</feature>
<dbReference type="OrthoDB" id="3153997at2759"/>
<proteinExistence type="predicted"/>